<evidence type="ECO:0000256" key="5">
    <source>
        <dbReference type="ARBA" id="ARBA00022840"/>
    </source>
</evidence>
<evidence type="ECO:0000313" key="7">
    <source>
        <dbReference type="EMBL" id="MFC6355065.1"/>
    </source>
</evidence>
<proteinExistence type="inferred from homology"/>
<evidence type="ECO:0000256" key="2">
    <source>
        <dbReference type="ARBA" id="ARBA00022679"/>
    </source>
</evidence>
<feature type="domain" description="Carbohydrate kinase PfkB" evidence="6">
    <location>
        <begin position="7"/>
        <end position="299"/>
    </location>
</feature>
<sequence>MSDSSFDVVVVGEILVEVITDAPFVSGGHARLGVSGDALNVAAAAAAAGARAAIVAVLTDDELGRAIAEEVEHLGVSTELLRYRTGQQGMYLVHCDPDGERDFSYARRGSAGSFLRADDLDESVIRSAGSVVASGIACAVSESAQATVLRASELTERFVFDPNFRRRLTDEATATSLLAKIAPRAFVITPSFPGETSALLGGGSARDAAQKLIGWGARAVAVTCGATGVQLMDSDGTEAWIDAIPAPVVVDQTGAGDAYVGTLTARLVLGDSFVTAATLAAAASSLVVGGRGGTGFVPTLDQTRAHAGISIGGGS</sequence>
<evidence type="ECO:0000313" key="8">
    <source>
        <dbReference type="Proteomes" id="UP001596306"/>
    </source>
</evidence>
<evidence type="ECO:0000256" key="4">
    <source>
        <dbReference type="ARBA" id="ARBA00022777"/>
    </source>
</evidence>
<evidence type="ECO:0000256" key="3">
    <source>
        <dbReference type="ARBA" id="ARBA00022741"/>
    </source>
</evidence>
<protein>
    <submittedName>
        <fullName evidence="7">PfkB family carbohydrate kinase</fullName>
    </submittedName>
</protein>
<dbReference type="EMBL" id="JBHSTP010000001">
    <property type="protein sequence ID" value="MFC6355065.1"/>
    <property type="molecule type" value="Genomic_DNA"/>
</dbReference>
<dbReference type="InterPro" id="IPR029056">
    <property type="entry name" value="Ribokinase-like"/>
</dbReference>
<comment type="caution">
    <text evidence="7">The sequence shown here is derived from an EMBL/GenBank/DDBJ whole genome shotgun (WGS) entry which is preliminary data.</text>
</comment>
<dbReference type="Proteomes" id="UP001596306">
    <property type="component" value="Unassembled WGS sequence"/>
</dbReference>
<keyword evidence="2" id="KW-0808">Transferase</keyword>
<keyword evidence="4 7" id="KW-0418">Kinase</keyword>
<dbReference type="Gene3D" id="3.40.1190.20">
    <property type="match status" value="1"/>
</dbReference>
<dbReference type="PANTHER" id="PTHR43085:SF1">
    <property type="entry name" value="PSEUDOURIDINE KINASE-RELATED"/>
    <property type="match status" value="1"/>
</dbReference>
<evidence type="ECO:0000259" key="6">
    <source>
        <dbReference type="Pfam" id="PF00294"/>
    </source>
</evidence>
<dbReference type="Pfam" id="PF00294">
    <property type="entry name" value="PfkB"/>
    <property type="match status" value="1"/>
</dbReference>
<gene>
    <name evidence="7" type="ORF">ACFQB0_02925</name>
</gene>
<reference evidence="8" key="1">
    <citation type="journal article" date="2019" name="Int. J. Syst. Evol. Microbiol.">
        <title>The Global Catalogue of Microorganisms (GCM) 10K type strain sequencing project: providing services to taxonomists for standard genome sequencing and annotation.</title>
        <authorList>
            <consortium name="The Broad Institute Genomics Platform"/>
            <consortium name="The Broad Institute Genome Sequencing Center for Infectious Disease"/>
            <person name="Wu L."/>
            <person name="Ma J."/>
        </authorList>
    </citation>
    <scope>NUCLEOTIDE SEQUENCE [LARGE SCALE GENOMIC DNA]</scope>
    <source>
        <strain evidence="8">CCUG 43304</strain>
    </source>
</reference>
<keyword evidence="3" id="KW-0547">Nucleotide-binding</keyword>
<name>A0ABW1VD70_9MICO</name>
<evidence type="ECO:0000256" key="1">
    <source>
        <dbReference type="ARBA" id="ARBA00010688"/>
    </source>
</evidence>
<keyword evidence="5" id="KW-0067">ATP-binding</keyword>
<dbReference type="GO" id="GO:0016301">
    <property type="term" value="F:kinase activity"/>
    <property type="evidence" value="ECO:0007669"/>
    <property type="project" value="UniProtKB-KW"/>
</dbReference>
<accession>A0ABW1VD70</accession>
<keyword evidence="8" id="KW-1185">Reference proteome</keyword>
<comment type="similarity">
    <text evidence="1">Belongs to the carbohydrate kinase PfkB family.</text>
</comment>
<dbReference type="InterPro" id="IPR050306">
    <property type="entry name" value="PfkB_Carbo_kinase"/>
</dbReference>
<dbReference type="InterPro" id="IPR011611">
    <property type="entry name" value="PfkB_dom"/>
</dbReference>
<organism evidence="7 8">
    <name type="scientific">Luethyella okanaganae</name>
    <dbReference type="NCBI Taxonomy" id="69372"/>
    <lineage>
        <taxon>Bacteria</taxon>
        <taxon>Bacillati</taxon>
        <taxon>Actinomycetota</taxon>
        <taxon>Actinomycetes</taxon>
        <taxon>Micrococcales</taxon>
        <taxon>Microbacteriaceae</taxon>
        <taxon>Luethyella</taxon>
    </lineage>
</organism>
<dbReference type="PANTHER" id="PTHR43085">
    <property type="entry name" value="HEXOKINASE FAMILY MEMBER"/>
    <property type="match status" value="1"/>
</dbReference>
<dbReference type="SUPFAM" id="SSF53613">
    <property type="entry name" value="Ribokinase-like"/>
    <property type="match status" value="1"/>
</dbReference>
<dbReference type="RefSeq" id="WP_386727373.1">
    <property type="nucleotide sequence ID" value="NZ_JBHSTP010000001.1"/>
</dbReference>